<gene>
    <name evidence="3" type="ORF">UFOPK4035_00797</name>
</gene>
<feature type="domain" description="Glycosyl transferase family 1" evidence="1">
    <location>
        <begin position="194"/>
        <end position="358"/>
    </location>
</feature>
<evidence type="ECO:0000313" key="3">
    <source>
        <dbReference type="EMBL" id="CAB5001414.1"/>
    </source>
</evidence>
<dbReference type="SUPFAM" id="SSF53756">
    <property type="entry name" value="UDP-Glycosyltransferase/glycogen phosphorylase"/>
    <property type="match status" value="1"/>
</dbReference>
<dbReference type="Pfam" id="PF00534">
    <property type="entry name" value="Glycos_transf_1"/>
    <property type="match status" value="1"/>
</dbReference>
<dbReference type="PANTHER" id="PTHR12526">
    <property type="entry name" value="GLYCOSYLTRANSFERASE"/>
    <property type="match status" value="1"/>
</dbReference>
<dbReference type="InterPro" id="IPR028098">
    <property type="entry name" value="Glyco_trans_4-like_N"/>
</dbReference>
<proteinExistence type="predicted"/>
<dbReference type="Gene3D" id="3.40.50.2000">
    <property type="entry name" value="Glycogen Phosphorylase B"/>
    <property type="match status" value="2"/>
</dbReference>
<organism evidence="3">
    <name type="scientific">freshwater metagenome</name>
    <dbReference type="NCBI Taxonomy" id="449393"/>
    <lineage>
        <taxon>unclassified sequences</taxon>
        <taxon>metagenomes</taxon>
        <taxon>ecological metagenomes</taxon>
    </lineage>
</organism>
<dbReference type="AlphaFoldDB" id="A0A6J7PHM0"/>
<dbReference type="GO" id="GO:0016757">
    <property type="term" value="F:glycosyltransferase activity"/>
    <property type="evidence" value="ECO:0007669"/>
    <property type="project" value="InterPro"/>
</dbReference>
<dbReference type="PANTHER" id="PTHR12526:SF630">
    <property type="entry name" value="GLYCOSYLTRANSFERASE"/>
    <property type="match status" value="1"/>
</dbReference>
<dbReference type="CDD" id="cd03808">
    <property type="entry name" value="GT4_CapM-like"/>
    <property type="match status" value="1"/>
</dbReference>
<reference evidence="3" key="1">
    <citation type="submission" date="2020-05" db="EMBL/GenBank/DDBJ databases">
        <authorList>
            <person name="Chiriac C."/>
            <person name="Salcher M."/>
            <person name="Ghai R."/>
            <person name="Kavagutti S V."/>
        </authorList>
    </citation>
    <scope>NUCLEOTIDE SEQUENCE</scope>
</reference>
<dbReference type="Pfam" id="PF13439">
    <property type="entry name" value="Glyco_transf_4"/>
    <property type="match status" value="1"/>
</dbReference>
<name>A0A6J7PHM0_9ZZZZ</name>
<evidence type="ECO:0000259" key="1">
    <source>
        <dbReference type="Pfam" id="PF00534"/>
    </source>
</evidence>
<protein>
    <submittedName>
        <fullName evidence="3">Unannotated protein</fullName>
    </submittedName>
</protein>
<feature type="domain" description="Glycosyltransferase subfamily 4-like N-terminal" evidence="2">
    <location>
        <begin position="19"/>
        <end position="175"/>
    </location>
</feature>
<sequence>MSAATQPIKVMQVIARMNVGGPAVIVAELMRGMDSSKYQQTLVTGYCADDEADYLETVARDIPAIRINALGRSVSPLKDLSSFFALVKLIRKIKPDVIHTHTAKAGVLGRLASIVAGGRAKRVHTFHGHLLHGYFSSPKRAIMISMERTLALFTYRIIAIGNVVKNDLLSVGIGSAKKFLVFFPGLPEPKAVDRNAKRNELGLDAATLYCTFVGRLTYIKRPDRLLDVAVLLEARGIKVHFLVAGEGEQFESSKERARHDELPMTFLGWRSDTDAILAASDIAILCSDNEGIPLTLIQAAQAGLPIVATNVGSISDIVVDGTNGLLTDVSAGALADAIEKLAKDPALRASMGAAGQKRSHELFSLARMISDHSQLYSHCMQGND</sequence>
<evidence type="ECO:0000259" key="2">
    <source>
        <dbReference type="Pfam" id="PF13439"/>
    </source>
</evidence>
<dbReference type="InterPro" id="IPR001296">
    <property type="entry name" value="Glyco_trans_1"/>
</dbReference>
<dbReference type="EMBL" id="CAFBOX010000137">
    <property type="protein sequence ID" value="CAB5001414.1"/>
    <property type="molecule type" value="Genomic_DNA"/>
</dbReference>
<accession>A0A6J7PHM0</accession>